<dbReference type="Ensembl" id="ENSSPUT00000023800.1">
    <property type="protein sequence ID" value="ENSSPUP00000022334.1"/>
    <property type="gene ID" value="ENSSPUG00000017141.1"/>
</dbReference>
<proteinExistence type="predicted"/>
<keyword evidence="2" id="KW-1185">Reference proteome</keyword>
<reference evidence="1" key="1">
    <citation type="submission" date="2025-08" db="UniProtKB">
        <authorList>
            <consortium name="Ensembl"/>
        </authorList>
    </citation>
    <scope>IDENTIFICATION</scope>
</reference>
<accession>A0A8D0LBA5</accession>
<evidence type="ECO:0000313" key="2">
    <source>
        <dbReference type="Proteomes" id="UP000694392"/>
    </source>
</evidence>
<reference evidence="1" key="2">
    <citation type="submission" date="2025-09" db="UniProtKB">
        <authorList>
            <consortium name="Ensembl"/>
        </authorList>
    </citation>
    <scope>IDENTIFICATION</scope>
</reference>
<dbReference type="PANTHER" id="PTHR21584">
    <property type="entry name" value="DIFFERENTIAL DISPLAY AND ACTIVATED BY P53 DDA3 /G2 S PHASE EXPRESSED 1"/>
    <property type="match status" value="1"/>
</dbReference>
<dbReference type="Proteomes" id="UP000694392">
    <property type="component" value="Unplaced"/>
</dbReference>
<dbReference type="PANTHER" id="PTHR21584:SF10">
    <property type="entry name" value="G2 AND S PHASE-EXPRESSED PROTEIN 1"/>
    <property type="match status" value="1"/>
</dbReference>
<name>A0A8D0LBA5_SPHPU</name>
<organism evidence="1 2">
    <name type="scientific">Sphenodon punctatus</name>
    <name type="common">Tuatara</name>
    <name type="synonym">Hatteria punctata</name>
    <dbReference type="NCBI Taxonomy" id="8508"/>
    <lineage>
        <taxon>Eukaryota</taxon>
        <taxon>Metazoa</taxon>
        <taxon>Chordata</taxon>
        <taxon>Craniata</taxon>
        <taxon>Vertebrata</taxon>
        <taxon>Euteleostomi</taxon>
        <taxon>Lepidosauria</taxon>
        <taxon>Sphenodontia</taxon>
        <taxon>Sphenodontidae</taxon>
        <taxon>Sphenodon</taxon>
    </lineage>
</organism>
<dbReference type="GO" id="GO:0008017">
    <property type="term" value="F:microtubule binding"/>
    <property type="evidence" value="ECO:0007669"/>
    <property type="project" value="TreeGrafter"/>
</dbReference>
<sequence>QVLLVDIGKDKTASATLECENKPLIDLCNTPEVNKSLPLKPIAFGQLIDFSSPLISLSPEVNKENLDSPLLKF</sequence>
<dbReference type="GO" id="GO:0005881">
    <property type="term" value="C:cytoplasmic microtubule"/>
    <property type="evidence" value="ECO:0007669"/>
    <property type="project" value="TreeGrafter"/>
</dbReference>
<protein>
    <submittedName>
        <fullName evidence="1">Uncharacterized protein</fullName>
    </submittedName>
</protein>
<dbReference type="AlphaFoldDB" id="A0A8D0LBA5"/>
<dbReference type="InterPro" id="IPR026657">
    <property type="entry name" value="DDA3/GTSE-1"/>
</dbReference>
<evidence type="ECO:0000313" key="1">
    <source>
        <dbReference type="Ensembl" id="ENSSPUP00000022334.1"/>
    </source>
</evidence>